<dbReference type="InterPro" id="IPR023298">
    <property type="entry name" value="ATPase_P-typ_TM_dom_sf"/>
</dbReference>
<dbReference type="GO" id="GO:0005886">
    <property type="term" value="C:plasma membrane"/>
    <property type="evidence" value="ECO:0007669"/>
    <property type="project" value="TreeGrafter"/>
</dbReference>
<dbReference type="PANTHER" id="PTHR24092:SF180">
    <property type="entry name" value="PHOSPHOLIPID-TRANSPORTING ATPASE DNF1-RELATED"/>
    <property type="match status" value="1"/>
</dbReference>
<dbReference type="InterPro" id="IPR059000">
    <property type="entry name" value="ATPase_P-type_domA"/>
</dbReference>
<comment type="subcellular location">
    <subcellularLocation>
        <location evidence="1">Endomembrane system</location>
    </subcellularLocation>
</comment>
<gene>
    <name evidence="6" type="ORF">INT44_007063</name>
</gene>
<organism evidence="6 7">
    <name type="scientific">Umbelopsis vinacea</name>
    <dbReference type="NCBI Taxonomy" id="44442"/>
    <lineage>
        <taxon>Eukaryota</taxon>
        <taxon>Fungi</taxon>
        <taxon>Fungi incertae sedis</taxon>
        <taxon>Mucoromycota</taxon>
        <taxon>Mucoromycotina</taxon>
        <taxon>Umbelopsidomycetes</taxon>
        <taxon>Umbelopsidales</taxon>
        <taxon>Umbelopsidaceae</taxon>
        <taxon>Umbelopsis</taxon>
    </lineage>
</organism>
<protein>
    <recommendedName>
        <fullName evidence="8">P-type ATPase N-terminal domain-containing protein</fullName>
    </recommendedName>
</protein>
<keyword evidence="3" id="KW-1133">Transmembrane helix</keyword>
<dbReference type="AlphaFoldDB" id="A0A8H7PGE3"/>
<keyword evidence="3" id="KW-0472">Membrane</keyword>
<keyword evidence="2" id="KW-0813">Transport</keyword>
<dbReference type="GO" id="GO:0045332">
    <property type="term" value="P:phospholipid translocation"/>
    <property type="evidence" value="ECO:0007669"/>
    <property type="project" value="TreeGrafter"/>
</dbReference>
<reference evidence="6" key="1">
    <citation type="submission" date="2020-12" db="EMBL/GenBank/DDBJ databases">
        <title>Metabolic potential, ecology and presence of endohyphal bacteria is reflected in genomic diversity of Mucoromycotina.</title>
        <authorList>
            <person name="Muszewska A."/>
            <person name="Okrasinska A."/>
            <person name="Steczkiewicz K."/>
            <person name="Drgas O."/>
            <person name="Orlowska M."/>
            <person name="Perlinska-Lenart U."/>
            <person name="Aleksandrzak-Piekarczyk T."/>
            <person name="Szatraj K."/>
            <person name="Zielenkiewicz U."/>
            <person name="Pilsyk S."/>
            <person name="Malc E."/>
            <person name="Mieczkowski P."/>
            <person name="Kruszewska J.S."/>
            <person name="Biernat P."/>
            <person name="Pawlowska J."/>
        </authorList>
    </citation>
    <scope>NUCLEOTIDE SEQUENCE</scope>
    <source>
        <strain evidence="6">WA0000051536</strain>
    </source>
</reference>
<keyword evidence="3" id="KW-0812">Transmembrane</keyword>
<name>A0A8H7PGE3_9FUNG</name>
<dbReference type="EMBL" id="JAEPRA010000018">
    <property type="protein sequence ID" value="KAG2173472.1"/>
    <property type="molecule type" value="Genomic_DNA"/>
</dbReference>
<evidence type="ECO:0000256" key="3">
    <source>
        <dbReference type="SAM" id="Phobius"/>
    </source>
</evidence>
<dbReference type="PANTHER" id="PTHR24092">
    <property type="entry name" value="PROBABLE PHOSPHOLIPID-TRANSPORTING ATPASE"/>
    <property type="match status" value="1"/>
</dbReference>
<evidence type="ECO:0000256" key="1">
    <source>
        <dbReference type="ARBA" id="ARBA00004308"/>
    </source>
</evidence>
<dbReference type="Pfam" id="PF16209">
    <property type="entry name" value="PhoLip_ATPase_N"/>
    <property type="match status" value="1"/>
</dbReference>
<dbReference type="Proteomes" id="UP000612746">
    <property type="component" value="Unassembled WGS sequence"/>
</dbReference>
<accession>A0A8H7PGE3</accession>
<feature type="transmembrane region" description="Helical" evidence="3">
    <location>
        <begin position="136"/>
        <end position="153"/>
    </location>
</feature>
<sequence length="412" mass="47387">MSYGRSLKDWYYQRQWFSRYPQRDGSSSSIDDHYIEEQSSRSMSLASEHLQTARRVGTNRSLKRGDYYLRRPTNKVKLRRIPEGGRRVFVNLPLPKCDRTAQGNPKRHYVSNRTRTSKYTLLSFVPKNLFYQFSRLANVYFLGMAILQMLPYFGINSPVLTMLPICSVLFISAVKDAFEDYQRHVLDNKFNTQSAYTLAGYHNVNYATKTRSWFGKHEPTVVPEELQGKFHHSYSQDVRVGDFLLLRNGDKVPSDCVLLASSDETGVCYVETKDLDGETNLKPRQSMLDTMQIQSGQECLDLHCYIESEAPHPNLYQFEGTFVLLGKPADEDPRTSTSNWEEKKKTPITIDNMILRGHVIRNTRWIIANVVFTGTDTKIMLNSGETPSKRSEIEKELNEEVGVSTGEMAWHG</sequence>
<feature type="domain" description="P-type ATPase N-terminal" evidence="5">
    <location>
        <begin position="103"/>
        <end position="161"/>
    </location>
</feature>
<dbReference type="SUPFAM" id="SSF81665">
    <property type="entry name" value="Calcium ATPase, transmembrane domain M"/>
    <property type="match status" value="1"/>
</dbReference>
<keyword evidence="7" id="KW-1185">Reference proteome</keyword>
<evidence type="ECO:0008006" key="8">
    <source>
        <dbReference type="Google" id="ProtNLM"/>
    </source>
</evidence>
<dbReference type="Pfam" id="PF00122">
    <property type="entry name" value="E1-E2_ATPase"/>
    <property type="match status" value="1"/>
</dbReference>
<dbReference type="InterPro" id="IPR032631">
    <property type="entry name" value="P-type_ATPase_N"/>
</dbReference>
<evidence type="ECO:0000259" key="5">
    <source>
        <dbReference type="Pfam" id="PF16209"/>
    </source>
</evidence>
<comment type="caution">
    <text evidence="6">The sequence shown here is derived from an EMBL/GenBank/DDBJ whole genome shotgun (WGS) entry which is preliminary data.</text>
</comment>
<feature type="domain" description="P-type ATPase A" evidence="4">
    <location>
        <begin position="228"/>
        <end position="281"/>
    </location>
</feature>
<dbReference type="SUPFAM" id="SSF81653">
    <property type="entry name" value="Calcium ATPase, transduction domain A"/>
    <property type="match status" value="1"/>
</dbReference>
<dbReference type="InterPro" id="IPR008250">
    <property type="entry name" value="ATPase_P-typ_transduc_dom_A_sf"/>
</dbReference>
<evidence type="ECO:0000313" key="6">
    <source>
        <dbReference type="EMBL" id="KAG2173472.1"/>
    </source>
</evidence>
<evidence type="ECO:0000259" key="4">
    <source>
        <dbReference type="Pfam" id="PF00122"/>
    </source>
</evidence>
<evidence type="ECO:0000256" key="2">
    <source>
        <dbReference type="ARBA" id="ARBA00022448"/>
    </source>
</evidence>
<proteinExistence type="predicted"/>
<evidence type="ECO:0000313" key="7">
    <source>
        <dbReference type="Proteomes" id="UP000612746"/>
    </source>
</evidence>
<dbReference type="GO" id="GO:0012505">
    <property type="term" value="C:endomembrane system"/>
    <property type="evidence" value="ECO:0007669"/>
    <property type="project" value="UniProtKB-SubCell"/>
</dbReference>
<dbReference type="GO" id="GO:0140326">
    <property type="term" value="F:ATPase-coupled intramembrane lipid transporter activity"/>
    <property type="evidence" value="ECO:0007669"/>
    <property type="project" value="TreeGrafter"/>
</dbReference>
<dbReference type="Gene3D" id="2.70.150.10">
    <property type="entry name" value="Calcium-transporting ATPase, cytoplasmic transduction domain A"/>
    <property type="match status" value="1"/>
</dbReference>
<dbReference type="OrthoDB" id="377733at2759"/>